<feature type="transmembrane region" description="Helical" evidence="1">
    <location>
        <begin position="85"/>
        <end position="107"/>
    </location>
</feature>
<accession>A0A6A4VXP2</accession>
<dbReference type="Proteomes" id="UP000440578">
    <property type="component" value="Unassembled WGS sequence"/>
</dbReference>
<evidence type="ECO:0000313" key="2">
    <source>
        <dbReference type="EMBL" id="KAF0296364.1"/>
    </source>
</evidence>
<name>A0A6A4VXP2_AMPAM</name>
<dbReference type="AlphaFoldDB" id="A0A6A4VXP2"/>
<dbReference type="EMBL" id="VIIS01001569">
    <property type="protein sequence ID" value="KAF0296364.1"/>
    <property type="molecule type" value="Genomic_DNA"/>
</dbReference>
<gene>
    <name evidence="2" type="ORF">FJT64_006170</name>
</gene>
<keyword evidence="3" id="KW-1185">Reference proteome</keyword>
<keyword evidence="1" id="KW-0472">Membrane</keyword>
<evidence type="ECO:0000313" key="3">
    <source>
        <dbReference type="Proteomes" id="UP000440578"/>
    </source>
</evidence>
<evidence type="ECO:0000256" key="1">
    <source>
        <dbReference type="SAM" id="Phobius"/>
    </source>
</evidence>
<proteinExistence type="predicted"/>
<keyword evidence="1" id="KW-1133">Transmembrane helix</keyword>
<comment type="caution">
    <text evidence="2">The sequence shown here is derived from an EMBL/GenBank/DDBJ whole genome shotgun (WGS) entry which is preliminary data.</text>
</comment>
<feature type="transmembrane region" description="Helical" evidence="1">
    <location>
        <begin position="42"/>
        <end position="64"/>
    </location>
</feature>
<protein>
    <submittedName>
        <fullName evidence="2">Uncharacterized protein</fullName>
    </submittedName>
</protein>
<sequence>MSPNELVTLFLGEEIFDLTIKESSLYALRNGRQDPQLSREDIAIFIGILVLTSYLTAVNTRSAAAFHGAAPAGGVPFRHQPAVMFVSRSVILCAVMVGLALLALSFYVRPYLQRHHLVTGQKVNSDLFPYGLIAASAATLISRSVGRGEGWEVRGRVRARKREIFGNVQWNAESKVGRNSERKME</sequence>
<reference evidence="2 3" key="1">
    <citation type="submission" date="2019-07" db="EMBL/GenBank/DDBJ databases">
        <title>Draft genome assembly of a fouling barnacle, Amphibalanus amphitrite (Darwin, 1854): The first reference genome for Thecostraca.</title>
        <authorList>
            <person name="Kim W."/>
        </authorList>
    </citation>
    <scope>NUCLEOTIDE SEQUENCE [LARGE SCALE GENOMIC DNA]</scope>
    <source>
        <strain evidence="2">SNU_AA5</strain>
        <tissue evidence="2">Soma without cirri and trophi</tissue>
    </source>
</reference>
<organism evidence="2 3">
    <name type="scientific">Amphibalanus amphitrite</name>
    <name type="common">Striped barnacle</name>
    <name type="synonym">Balanus amphitrite</name>
    <dbReference type="NCBI Taxonomy" id="1232801"/>
    <lineage>
        <taxon>Eukaryota</taxon>
        <taxon>Metazoa</taxon>
        <taxon>Ecdysozoa</taxon>
        <taxon>Arthropoda</taxon>
        <taxon>Crustacea</taxon>
        <taxon>Multicrustacea</taxon>
        <taxon>Cirripedia</taxon>
        <taxon>Thoracica</taxon>
        <taxon>Thoracicalcarea</taxon>
        <taxon>Balanomorpha</taxon>
        <taxon>Balanoidea</taxon>
        <taxon>Balanidae</taxon>
        <taxon>Amphibalaninae</taxon>
        <taxon>Amphibalanus</taxon>
    </lineage>
</organism>
<keyword evidence="1" id="KW-0812">Transmembrane</keyword>